<evidence type="ECO:0000256" key="4">
    <source>
        <dbReference type="ARBA" id="ARBA00022692"/>
    </source>
</evidence>
<dbReference type="EMBL" id="BKCN01000020">
    <property type="protein sequence ID" value="GER05223.1"/>
    <property type="molecule type" value="Genomic_DNA"/>
</dbReference>
<dbReference type="Proteomes" id="UP000324996">
    <property type="component" value="Unassembled WGS sequence"/>
</dbReference>
<dbReference type="InterPro" id="IPR025713">
    <property type="entry name" value="MotB-like_N_dom"/>
</dbReference>
<dbReference type="Pfam" id="PF00691">
    <property type="entry name" value="OmpA"/>
    <property type="match status" value="1"/>
</dbReference>
<accession>A0A5A7NA25</accession>
<evidence type="ECO:0000256" key="5">
    <source>
        <dbReference type="ARBA" id="ARBA00022989"/>
    </source>
</evidence>
<keyword evidence="12" id="KW-1185">Reference proteome</keyword>
<evidence type="ECO:0000256" key="1">
    <source>
        <dbReference type="ARBA" id="ARBA00004162"/>
    </source>
</evidence>
<evidence type="ECO:0000259" key="10">
    <source>
        <dbReference type="PROSITE" id="PS51123"/>
    </source>
</evidence>
<evidence type="ECO:0000256" key="9">
    <source>
        <dbReference type="SAM" id="Phobius"/>
    </source>
</evidence>
<dbReference type="RefSeq" id="WP_042086416.1">
    <property type="nucleotide sequence ID" value="NZ_BKCN01000020.1"/>
</dbReference>
<dbReference type="SUPFAM" id="SSF103088">
    <property type="entry name" value="OmpA-like"/>
    <property type="match status" value="1"/>
</dbReference>
<protein>
    <submittedName>
        <fullName evidence="11">Chemotaxis protein MotB</fullName>
    </submittedName>
</protein>
<gene>
    <name evidence="11" type="ORF">JCM17846_29050</name>
</gene>
<name>A0A5A7NA25_9PROT</name>
<proteinExistence type="inferred from homology"/>
<dbReference type="InterPro" id="IPR050330">
    <property type="entry name" value="Bact_OuterMem_StrucFunc"/>
</dbReference>
<dbReference type="GO" id="GO:0005886">
    <property type="term" value="C:plasma membrane"/>
    <property type="evidence" value="ECO:0007669"/>
    <property type="project" value="UniProtKB-SubCell"/>
</dbReference>
<dbReference type="InterPro" id="IPR006665">
    <property type="entry name" value="OmpA-like"/>
</dbReference>
<evidence type="ECO:0000256" key="3">
    <source>
        <dbReference type="ARBA" id="ARBA00022475"/>
    </source>
</evidence>
<comment type="subcellular location">
    <subcellularLocation>
        <location evidence="1">Cell membrane</location>
        <topology evidence="1">Single-pass membrane protein</topology>
    </subcellularLocation>
</comment>
<dbReference type="Gene3D" id="3.30.1330.60">
    <property type="entry name" value="OmpA-like domain"/>
    <property type="match status" value="1"/>
</dbReference>
<feature type="compositionally biased region" description="Basic and acidic residues" evidence="8">
    <location>
        <begin position="111"/>
        <end position="120"/>
    </location>
</feature>
<evidence type="ECO:0000313" key="12">
    <source>
        <dbReference type="Proteomes" id="UP000324996"/>
    </source>
</evidence>
<dbReference type="PANTHER" id="PTHR30329">
    <property type="entry name" value="STATOR ELEMENT OF FLAGELLAR MOTOR COMPLEX"/>
    <property type="match status" value="1"/>
</dbReference>
<reference evidence="11 12" key="1">
    <citation type="submission" date="2019-09" db="EMBL/GenBank/DDBJ databases">
        <title>NBRP : Genome information of microbial organism related human and environment.</title>
        <authorList>
            <person name="Hattori M."/>
            <person name="Oshima K."/>
            <person name="Inaba H."/>
            <person name="Suda W."/>
            <person name="Sakamoto M."/>
            <person name="Iino T."/>
            <person name="Kitahara M."/>
            <person name="Oshida Y."/>
            <person name="Iida T."/>
            <person name="Kudo T."/>
            <person name="Itoh T."/>
            <person name="Ohkuma M."/>
        </authorList>
    </citation>
    <scope>NUCLEOTIDE SEQUENCE [LARGE SCALE GENOMIC DNA]</scope>
    <source>
        <strain evidence="11 12">Q-1</strain>
    </source>
</reference>
<keyword evidence="5 9" id="KW-1133">Transmembrane helix</keyword>
<evidence type="ECO:0000256" key="8">
    <source>
        <dbReference type="SAM" id="MobiDB-lite"/>
    </source>
</evidence>
<evidence type="ECO:0000256" key="2">
    <source>
        <dbReference type="ARBA" id="ARBA00008914"/>
    </source>
</evidence>
<evidence type="ECO:0000313" key="11">
    <source>
        <dbReference type="EMBL" id="GER05223.1"/>
    </source>
</evidence>
<comment type="similarity">
    <text evidence="2">Belongs to the MotB family.</text>
</comment>
<dbReference type="PANTHER" id="PTHR30329:SF21">
    <property type="entry name" value="LIPOPROTEIN YIAD-RELATED"/>
    <property type="match status" value="1"/>
</dbReference>
<comment type="caution">
    <text evidence="11">The sequence shown here is derived from an EMBL/GenBank/DDBJ whole genome shotgun (WGS) entry which is preliminary data.</text>
</comment>
<keyword evidence="6 7" id="KW-0472">Membrane</keyword>
<keyword evidence="4 9" id="KW-0812">Transmembrane</keyword>
<feature type="domain" description="OmpA-like" evidence="10">
    <location>
        <begin position="174"/>
        <end position="293"/>
    </location>
</feature>
<sequence length="302" mass="32423">MAKNDEARPIIIKKVKKGGGGGHHGGAWKVAYADFVTAMMAFFMLLWLLNVSDKETLEGLADYFTPSSASVSGKSGAGKPLAGASIAASGLANASGSITPISGPPPTSKPDQNRDSKAADNAENPQADFEDKLKDETNEAMNALEETLRQAIQDSPELAQHKDQILIEQTPEGVRIQITDKDGRSMFEPATANLYNYAKRLIREIGGITATLPNRIAILGHTDGGSFGAGSDYTNWELSADRANSARRVLAETGVSSDRFSEVIGKSSSEPLYPNQIMRAENRRISILVLREAPVVLPNARR</sequence>
<dbReference type="CDD" id="cd07185">
    <property type="entry name" value="OmpA_C-like"/>
    <property type="match status" value="1"/>
</dbReference>
<dbReference type="PROSITE" id="PS51123">
    <property type="entry name" value="OMPA_2"/>
    <property type="match status" value="1"/>
</dbReference>
<keyword evidence="3" id="KW-1003">Cell membrane</keyword>
<evidence type="ECO:0000256" key="6">
    <source>
        <dbReference type="ARBA" id="ARBA00023136"/>
    </source>
</evidence>
<organism evidence="11 12">
    <name type="scientific">Iodidimonas nitroreducens</name>
    <dbReference type="NCBI Taxonomy" id="1236968"/>
    <lineage>
        <taxon>Bacteria</taxon>
        <taxon>Pseudomonadati</taxon>
        <taxon>Pseudomonadota</taxon>
        <taxon>Alphaproteobacteria</taxon>
        <taxon>Iodidimonadales</taxon>
        <taxon>Iodidimonadaceae</taxon>
        <taxon>Iodidimonas</taxon>
    </lineage>
</organism>
<feature type="region of interest" description="Disordered" evidence="8">
    <location>
        <begin position="96"/>
        <end position="131"/>
    </location>
</feature>
<dbReference type="Pfam" id="PF13677">
    <property type="entry name" value="MotB_plug"/>
    <property type="match status" value="1"/>
</dbReference>
<dbReference type="AlphaFoldDB" id="A0A5A7NA25"/>
<evidence type="ECO:0000256" key="7">
    <source>
        <dbReference type="PROSITE-ProRule" id="PRU00473"/>
    </source>
</evidence>
<feature type="transmembrane region" description="Helical" evidence="9">
    <location>
        <begin position="30"/>
        <end position="49"/>
    </location>
</feature>
<dbReference type="InterPro" id="IPR036737">
    <property type="entry name" value="OmpA-like_sf"/>
</dbReference>